<dbReference type="EMBL" id="LR902198">
    <property type="protein sequence ID" value="CAD7250153.1"/>
    <property type="molecule type" value="Genomic_DNA"/>
</dbReference>
<dbReference type="PANTHER" id="PTHR21314">
    <property type="entry name" value="QUEUOSINE 5'-PHOSPHATE N-GLYCOSYLASE_HYDROLASE-RELATED"/>
    <property type="match status" value="1"/>
</dbReference>
<dbReference type="OrthoDB" id="416777at2759"/>
<gene>
    <name evidence="7" type="ORF">DSTB1V02_LOCUS9936</name>
</gene>
<dbReference type="Pfam" id="PF10343">
    <property type="entry name" value="Q_salvage"/>
    <property type="match status" value="1"/>
</dbReference>
<keyword evidence="8" id="KW-1185">Reference proteome</keyword>
<evidence type="ECO:0000256" key="3">
    <source>
        <dbReference type="ARBA" id="ARBA00035306"/>
    </source>
</evidence>
<evidence type="ECO:0000256" key="4">
    <source>
        <dbReference type="ARBA" id="ARBA00035393"/>
    </source>
</evidence>
<protein>
    <recommendedName>
        <fullName evidence="3 6">Queuosine 5'-phosphate N-glycosylase/hydrolase</fullName>
        <ecNumber evidence="6">3.2.2.-</ecNumber>
    </recommendedName>
    <alternativeName>
        <fullName evidence="4 6">Queuosine-nucleotide N-glycosylase/hydrolase</fullName>
    </alternativeName>
</protein>
<dbReference type="GO" id="GO:0006400">
    <property type="term" value="P:tRNA modification"/>
    <property type="evidence" value="ECO:0007669"/>
    <property type="project" value="TreeGrafter"/>
</dbReference>
<dbReference type="AlphaFoldDB" id="A0A7R9FPK9"/>
<evidence type="ECO:0000256" key="1">
    <source>
        <dbReference type="ARBA" id="ARBA00022801"/>
    </source>
</evidence>
<dbReference type="GO" id="GO:0016787">
    <property type="term" value="F:hydrolase activity"/>
    <property type="evidence" value="ECO:0007669"/>
    <property type="project" value="UniProtKB-KW"/>
</dbReference>
<dbReference type="InterPro" id="IPR019438">
    <property type="entry name" value="Q_salvage"/>
</dbReference>
<reference evidence="7" key="1">
    <citation type="submission" date="2020-11" db="EMBL/GenBank/DDBJ databases">
        <authorList>
            <person name="Tran Van P."/>
        </authorList>
    </citation>
    <scope>NUCLEOTIDE SEQUENCE</scope>
</reference>
<comment type="function">
    <text evidence="6">Catalyzes the hydrolysis of queuosine 5'-phosphate, releasing the nucleobase queuine (q). Is required for salvage of queuine from exogenous queuosine (Q) that is imported and then converted to queuosine 5'-phosphate intracellularly.</text>
</comment>
<dbReference type="PANTHER" id="PTHR21314:SF0">
    <property type="entry name" value="QUEUOSINE 5'-PHOSPHATE N-GLYCOSYLASE_HYDROLASE"/>
    <property type="match status" value="1"/>
</dbReference>
<sequence length="158" mass="18102">MALGPRESGEWIAKQAEHVKINPEAVRRLATRLAADYKDGKFTDNYDQWEPHPKTRDKSTLEWIFWVSTLNFSFWTEPGEAKYLVTHKGQKWSGYFSLCAALNRALDQGIPLLDPAFYSTLTLQQVKDIFKSDSGMEIPLVEERHQVITEAGLCSFSF</sequence>
<proteinExistence type="inferred from homology"/>
<comment type="similarity">
    <text evidence="2 6">Belongs to the QNG1 protein family.</text>
</comment>
<name>A0A7R9FPK9_9CRUS</name>
<keyword evidence="1 6" id="KW-0378">Hydrolase</keyword>
<evidence type="ECO:0000256" key="2">
    <source>
        <dbReference type="ARBA" id="ARBA00035119"/>
    </source>
</evidence>
<dbReference type="EMBL" id="CAJPEV010002681">
    <property type="protein sequence ID" value="CAG0897735.1"/>
    <property type="molecule type" value="Genomic_DNA"/>
</dbReference>
<comment type="catalytic activity">
    <reaction evidence="5 6">
        <text>queuosine 5'-phosphate + H2O = queuine + D-ribose 5-phosphate</text>
        <dbReference type="Rhea" id="RHEA:75387"/>
        <dbReference type="ChEBI" id="CHEBI:15377"/>
        <dbReference type="ChEBI" id="CHEBI:17433"/>
        <dbReference type="ChEBI" id="CHEBI:78346"/>
        <dbReference type="ChEBI" id="CHEBI:194371"/>
    </reaction>
    <physiologicalReaction direction="left-to-right" evidence="5 6">
        <dbReference type="Rhea" id="RHEA:75388"/>
    </physiologicalReaction>
</comment>
<evidence type="ECO:0000313" key="8">
    <source>
        <dbReference type="Proteomes" id="UP000677054"/>
    </source>
</evidence>
<evidence type="ECO:0000256" key="5">
    <source>
        <dbReference type="ARBA" id="ARBA00048204"/>
    </source>
</evidence>
<accession>A0A7R9FPK9</accession>
<dbReference type="EC" id="3.2.2.-" evidence="6"/>
<evidence type="ECO:0000313" key="7">
    <source>
        <dbReference type="EMBL" id="CAD7250153.1"/>
    </source>
</evidence>
<dbReference type="Proteomes" id="UP000677054">
    <property type="component" value="Unassembled WGS sequence"/>
</dbReference>
<organism evidence="7">
    <name type="scientific">Darwinula stevensoni</name>
    <dbReference type="NCBI Taxonomy" id="69355"/>
    <lineage>
        <taxon>Eukaryota</taxon>
        <taxon>Metazoa</taxon>
        <taxon>Ecdysozoa</taxon>
        <taxon>Arthropoda</taxon>
        <taxon>Crustacea</taxon>
        <taxon>Oligostraca</taxon>
        <taxon>Ostracoda</taxon>
        <taxon>Podocopa</taxon>
        <taxon>Podocopida</taxon>
        <taxon>Darwinulocopina</taxon>
        <taxon>Darwinuloidea</taxon>
        <taxon>Darwinulidae</taxon>
        <taxon>Darwinula</taxon>
    </lineage>
</organism>
<evidence type="ECO:0000256" key="6">
    <source>
        <dbReference type="RuleBase" id="RU365002"/>
    </source>
</evidence>